<dbReference type="EMBL" id="JAPTMU010000018">
    <property type="protein sequence ID" value="KAJ4927754.1"/>
    <property type="molecule type" value="Genomic_DNA"/>
</dbReference>
<keyword evidence="9" id="KW-0677">Repeat</keyword>
<dbReference type="SMART" id="SM00320">
    <property type="entry name" value="WD40"/>
    <property type="match status" value="4"/>
</dbReference>
<dbReference type="Proteomes" id="UP001219934">
    <property type="component" value="Unassembled WGS sequence"/>
</dbReference>
<evidence type="ECO:0000256" key="1">
    <source>
        <dbReference type="ARBA" id="ARBA00004123"/>
    </source>
</evidence>
<evidence type="ECO:0000313" key="13">
    <source>
        <dbReference type="Proteomes" id="UP001219934"/>
    </source>
</evidence>
<feature type="repeat" description="WD" evidence="11">
    <location>
        <begin position="197"/>
        <end position="232"/>
    </location>
</feature>
<dbReference type="InterPro" id="IPR037289">
    <property type="entry name" value="Elp2"/>
</dbReference>
<reference evidence="12" key="1">
    <citation type="submission" date="2022-11" db="EMBL/GenBank/DDBJ databases">
        <title>Chromosome-level genome of Pogonophryne albipinna.</title>
        <authorList>
            <person name="Jo E."/>
        </authorList>
    </citation>
    <scope>NUCLEOTIDE SEQUENCE</scope>
    <source>
        <strain evidence="12">SGF0006</strain>
        <tissue evidence="12">Muscle</tissue>
    </source>
</reference>
<keyword evidence="7 11" id="KW-0853">WD repeat</keyword>
<keyword evidence="10" id="KW-0539">Nucleus</keyword>
<keyword evidence="13" id="KW-1185">Reference proteome</keyword>
<name>A0AAD6ALM4_9TELE</name>
<comment type="pathway">
    <text evidence="3">tRNA modification; 5-methoxycarbonylmethyl-2-thiouridine-tRNA biosynthesis.</text>
</comment>
<evidence type="ECO:0000256" key="7">
    <source>
        <dbReference type="ARBA" id="ARBA00022574"/>
    </source>
</evidence>
<dbReference type="GO" id="GO:0005737">
    <property type="term" value="C:cytoplasm"/>
    <property type="evidence" value="ECO:0007669"/>
    <property type="project" value="UniProtKB-SubCell"/>
</dbReference>
<dbReference type="InterPro" id="IPR001680">
    <property type="entry name" value="WD40_rpt"/>
</dbReference>
<evidence type="ECO:0000313" key="12">
    <source>
        <dbReference type="EMBL" id="KAJ4927754.1"/>
    </source>
</evidence>
<dbReference type="PANTHER" id="PTHR44111">
    <property type="entry name" value="ELONGATOR COMPLEX PROTEIN 2"/>
    <property type="match status" value="1"/>
</dbReference>
<evidence type="ECO:0000256" key="9">
    <source>
        <dbReference type="ARBA" id="ARBA00022737"/>
    </source>
</evidence>
<dbReference type="GO" id="GO:0033588">
    <property type="term" value="C:elongator holoenzyme complex"/>
    <property type="evidence" value="ECO:0007669"/>
    <property type="project" value="InterPro"/>
</dbReference>
<dbReference type="GO" id="GO:0002098">
    <property type="term" value="P:tRNA wobble uridine modification"/>
    <property type="evidence" value="ECO:0007669"/>
    <property type="project" value="InterPro"/>
</dbReference>
<keyword evidence="8" id="KW-0819">tRNA processing</keyword>
<dbReference type="GO" id="GO:0005634">
    <property type="term" value="C:nucleus"/>
    <property type="evidence" value="ECO:0007669"/>
    <property type="project" value="UniProtKB-SubCell"/>
</dbReference>
<dbReference type="InterPro" id="IPR036322">
    <property type="entry name" value="WD40_repeat_dom_sf"/>
</dbReference>
<comment type="similarity">
    <text evidence="4">Belongs to the WD repeat ELP2 family.</text>
</comment>
<evidence type="ECO:0000256" key="6">
    <source>
        <dbReference type="ARBA" id="ARBA00022490"/>
    </source>
</evidence>
<evidence type="ECO:0000256" key="2">
    <source>
        <dbReference type="ARBA" id="ARBA00004496"/>
    </source>
</evidence>
<dbReference type="InterPro" id="IPR019775">
    <property type="entry name" value="WD40_repeat_CS"/>
</dbReference>
<dbReference type="PROSITE" id="PS50082">
    <property type="entry name" value="WD_REPEATS_2"/>
    <property type="match status" value="2"/>
</dbReference>
<dbReference type="PROSITE" id="PS50294">
    <property type="entry name" value="WD_REPEATS_REGION"/>
    <property type="match status" value="1"/>
</dbReference>
<dbReference type="Gene3D" id="2.130.10.10">
    <property type="entry name" value="YVTN repeat-like/Quinoprotein amine dehydrogenase"/>
    <property type="match status" value="3"/>
</dbReference>
<evidence type="ECO:0000256" key="3">
    <source>
        <dbReference type="ARBA" id="ARBA00005043"/>
    </source>
</evidence>
<proteinExistence type="inferred from homology"/>
<dbReference type="AlphaFoldDB" id="A0AAD6ALM4"/>
<evidence type="ECO:0000256" key="5">
    <source>
        <dbReference type="ARBA" id="ARBA00020267"/>
    </source>
</evidence>
<evidence type="ECO:0000256" key="4">
    <source>
        <dbReference type="ARBA" id="ARBA00005881"/>
    </source>
</evidence>
<dbReference type="PROSITE" id="PS00678">
    <property type="entry name" value="WD_REPEATS_1"/>
    <property type="match status" value="1"/>
</dbReference>
<protein>
    <recommendedName>
        <fullName evidence="5">Elongator complex protein 2</fullName>
    </recommendedName>
</protein>
<organism evidence="12 13">
    <name type="scientific">Pogonophryne albipinna</name>
    <dbReference type="NCBI Taxonomy" id="1090488"/>
    <lineage>
        <taxon>Eukaryota</taxon>
        <taxon>Metazoa</taxon>
        <taxon>Chordata</taxon>
        <taxon>Craniata</taxon>
        <taxon>Vertebrata</taxon>
        <taxon>Euteleostomi</taxon>
        <taxon>Actinopterygii</taxon>
        <taxon>Neopterygii</taxon>
        <taxon>Teleostei</taxon>
        <taxon>Neoteleostei</taxon>
        <taxon>Acanthomorphata</taxon>
        <taxon>Eupercaria</taxon>
        <taxon>Perciformes</taxon>
        <taxon>Notothenioidei</taxon>
        <taxon>Pogonophryne</taxon>
    </lineage>
</organism>
<comment type="caution">
    <text evidence="12">The sequence shown here is derived from an EMBL/GenBank/DDBJ whole genome shotgun (WGS) entry which is preliminary data.</text>
</comment>
<evidence type="ECO:0000256" key="11">
    <source>
        <dbReference type="PROSITE-ProRule" id="PRU00221"/>
    </source>
</evidence>
<evidence type="ECO:0000256" key="8">
    <source>
        <dbReference type="ARBA" id="ARBA00022694"/>
    </source>
</evidence>
<dbReference type="PANTHER" id="PTHR44111:SF1">
    <property type="entry name" value="ELONGATOR COMPLEX PROTEIN 2"/>
    <property type="match status" value="1"/>
</dbReference>
<gene>
    <name evidence="12" type="ORF">JOQ06_015556</name>
</gene>
<accession>A0AAD6ALM4</accession>
<evidence type="ECO:0000256" key="10">
    <source>
        <dbReference type="ARBA" id="ARBA00023242"/>
    </source>
</evidence>
<comment type="subcellular location">
    <subcellularLocation>
        <location evidence="2">Cytoplasm</location>
    </subcellularLocation>
    <subcellularLocation>
        <location evidence="1">Nucleus</location>
    </subcellularLocation>
</comment>
<dbReference type="Pfam" id="PF00400">
    <property type="entry name" value="WD40"/>
    <property type="match status" value="4"/>
</dbReference>
<dbReference type="SUPFAM" id="SSF50978">
    <property type="entry name" value="WD40 repeat-like"/>
    <property type="match status" value="1"/>
</dbReference>
<keyword evidence="6" id="KW-0963">Cytoplasm</keyword>
<feature type="repeat" description="WD" evidence="11">
    <location>
        <begin position="52"/>
        <end position="98"/>
    </location>
</feature>
<sequence length="370" mass="40142">MAAPVIETCHIACCANRTPNVVSWGRGGTIAFGTCTSVALYDPQERRVVAVLNGHTGRVNTVQWIHREDCAPESHLVSGGSDNRLIVWEVQNGKFIQSVECKGHTGAVCAVDAIYLEDSKVLVASSAADSTVRLWLCDGAKEADCLHTLSFGNSFMMDVSLALLPGSRVPILACGGDNSQVDLYVLSNGELQKSMSLQGHEDWVRGVTWASLGGELLLASCSQDCLIRVWRLCAKSGTDAHTEDDHTIIKMKEDVFEVREKDVSSSVFAVTLETVLAGHENWVYGVHWQPPVYKGGELQQPLSLLSASMDKTMIIWAPEEGSGVWVEQDRAIQCEGVSLSLPLVPLCLSPQTSVILKVIDDQRKPPKKAG</sequence>
<dbReference type="InterPro" id="IPR015943">
    <property type="entry name" value="WD40/YVTN_repeat-like_dom_sf"/>
</dbReference>